<dbReference type="HOGENOM" id="CLU_103081_0_0_1"/>
<reference evidence="2" key="1">
    <citation type="submission" date="2007-03" db="EMBL/GenBank/DDBJ databases">
        <title>Annotation of Culex pipiens quinquefasciatus.</title>
        <authorList>
            <consortium name="The Broad Institute Genome Sequencing Platform"/>
            <person name="Atkinson P.W."/>
            <person name="Hemingway J."/>
            <person name="Christensen B.M."/>
            <person name="Higgs S."/>
            <person name="Kodira C."/>
            <person name="Hannick L."/>
            <person name="Megy K."/>
            <person name="O'Leary S."/>
            <person name="Pearson M."/>
            <person name="Haas B.J."/>
            <person name="Mauceli E."/>
            <person name="Wortman J.R."/>
            <person name="Lee N.H."/>
            <person name="Guigo R."/>
            <person name="Stanke M."/>
            <person name="Alvarado L."/>
            <person name="Amedeo P."/>
            <person name="Antoine C.H."/>
            <person name="Arensburger P."/>
            <person name="Bidwell S.L."/>
            <person name="Crawford M."/>
            <person name="Camaro F."/>
            <person name="Devon K."/>
            <person name="Engels R."/>
            <person name="Hammond M."/>
            <person name="Howarth C."/>
            <person name="Koehrsen M."/>
            <person name="Lawson D."/>
            <person name="Montgomery P."/>
            <person name="Nene V."/>
            <person name="Nusbaum C."/>
            <person name="Puiu D."/>
            <person name="Romero-Severson J."/>
            <person name="Severson D.W."/>
            <person name="Shumway M."/>
            <person name="Sisk P."/>
            <person name="Stolte C."/>
            <person name="Zeng Q."/>
            <person name="Eisenstadt E."/>
            <person name="Fraser-Liggett C."/>
            <person name="Strausberg R."/>
            <person name="Galagan J."/>
            <person name="Birren B."/>
            <person name="Collins F.H."/>
        </authorList>
    </citation>
    <scope>NUCLEOTIDE SEQUENCE [LARGE SCALE GENOMIC DNA]</scope>
    <source>
        <strain evidence="2">JHB</strain>
    </source>
</reference>
<dbReference type="VEuPathDB" id="VectorBase:CQUJHB013517"/>
<dbReference type="KEGG" id="cqu:CpipJ_CPIJ006736"/>
<dbReference type="STRING" id="7176.B0WK77"/>
<keyword evidence="4" id="KW-1185">Reference proteome</keyword>
<feature type="region of interest" description="Disordered" evidence="1">
    <location>
        <begin position="135"/>
        <end position="206"/>
    </location>
</feature>
<dbReference type="OrthoDB" id="377209at2759"/>
<sequence>MPEKLLVDLDGIDYNKGNLSAACSGKVSNVSFFRKAVKENLLGIFKNLFAYHMQLDSRLKAEGFKSRVMNVFKAWEELQHTFLGIAIVSRKATGESARLLKGIADTDSSTPVLKHDIYNDGMLLNTTEDIDGVPMQSSEECASTGTSAKKSLTTGDPRRPSTYHEQVVPPAQFPLYSSRSRSKREASLSSLQTSSKSTHRWHPPGCSLLKVNAKVEPRLQKIIDFVHQQRAIDPG</sequence>
<evidence type="ECO:0000313" key="4">
    <source>
        <dbReference type="Proteomes" id="UP000002320"/>
    </source>
</evidence>
<gene>
    <name evidence="3" type="primary">6039508</name>
    <name evidence="2" type="ORF">CpipJ_CPIJ006736</name>
</gene>
<dbReference type="EnsemblMetazoa" id="CPIJ006736-RA">
    <property type="protein sequence ID" value="CPIJ006736-PA"/>
    <property type="gene ID" value="CPIJ006736"/>
</dbReference>
<evidence type="ECO:0000313" key="2">
    <source>
        <dbReference type="EMBL" id="EDS29651.1"/>
    </source>
</evidence>
<reference evidence="3" key="2">
    <citation type="submission" date="2021-02" db="UniProtKB">
        <authorList>
            <consortium name="EnsemblMetazoa"/>
        </authorList>
    </citation>
    <scope>IDENTIFICATION</scope>
    <source>
        <strain evidence="3">JHB</strain>
    </source>
</reference>
<name>B0WK77_CULQU</name>
<accession>B0WK77</accession>
<dbReference type="eggNOG" id="KOG0151">
    <property type="taxonomic scope" value="Eukaryota"/>
</dbReference>
<dbReference type="EMBL" id="DS231968">
    <property type="protein sequence ID" value="EDS29651.1"/>
    <property type="molecule type" value="Genomic_DNA"/>
</dbReference>
<dbReference type="AlphaFoldDB" id="B0WK77"/>
<dbReference type="VEuPathDB" id="VectorBase:CPIJ006736"/>
<organism>
    <name type="scientific">Culex quinquefasciatus</name>
    <name type="common">Southern house mosquito</name>
    <name type="synonym">Culex pungens</name>
    <dbReference type="NCBI Taxonomy" id="7176"/>
    <lineage>
        <taxon>Eukaryota</taxon>
        <taxon>Metazoa</taxon>
        <taxon>Ecdysozoa</taxon>
        <taxon>Arthropoda</taxon>
        <taxon>Hexapoda</taxon>
        <taxon>Insecta</taxon>
        <taxon>Pterygota</taxon>
        <taxon>Neoptera</taxon>
        <taxon>Endopterygota</taxon>
        <taxon>Diptera</taxon>
        <taxon>Nematocera</taxon>
        <taxon>Culicoidea</taxon>
        <taxon>Culicidae</taxon>
        <taxon>Culicinae</taxon>
        <taxon>Culicini</taxon>
        <taxon>Culex</taxon>
        <taxon>Culex</taxon>
    </lineage>
</organism>
<dbReference type="InParanoid" id="B0WK77"/>
<proteinExistence type="predicted"/>
<evidence type="ECO:0000256" key="1">
    <source>
        <dbReference type="SAM" id="MobiDB-lite"/>
    </source>
</evidence>
<feature type="compositionally biased region" description="Low complexity" evidence="1">
    <location>
        <begin position="187"/>
        <end position="196"/>
    </location>
</feature>
<dbReference type="Proteomes" id="UP000002320">
    <property type="component" value="Unassembled WGS sequence"/>
</dbReference>
<feature type="compositionally biased region" description="Polar residues" evidence="1">
    <location>
        <begin position="135"/>
        <end position="154"/>
    </location>
</feature>
<protein>
    <submittedName>
        <fullName evidence="2">Gar2</fullName>
    </submittedName>
</protein>
<evidence type="ECO:0000313" key="3">
    <source>
        <dbReference type="EnsemblMetazoa" id="CPIJ006736-PA"/>
    </source>
</evidence>